<keyword evidence="6 10" id="KW-0735">Signal-anchor</keyword>
<sequence length="210" mass="22372">MSDRTDARAGAPRQADADARRRAGARTALACVGVAALMVGASFAAVPLYRLFCQTTGFGGTPMVAAAGSSAQVIDREITVRFDANVAPGVGWTFRPDQPSVKVKLGETKTVFYTIANPGDKPTTGVATFNVQPDLAGQFFVKVQCFCFEEQTLQPGETVHAPVVFYVDPDLLKQPETKNLTDITLSYTVFRSKNGRPVAVAAPGADKNKL</sequence>
<keyword evidence="10" id="KW-0997">Cell inner membrane</keyword>
<evidence type="ECO:0000256" key="6">
    <source>
        <dbReference type="ARBA" id="ARBA00022968"/>
    </source>
</evidence>
<reference evidence="13" key="1">
    <citation type="journal article" date="2019" name="Int. J. Syst. Evol. Microbiol.">
        <title>The Global Catalogue of Microorganisms (GCM) 10K type strain sequencing project: providing services to taxonomists for standard genome sequencing and annotation.</title>
        <authorList>
            <consortium name="The Broad Institute Genomics Platform"/>
            <consortium name="The Broad Institute Genome Sequencing Center for Infectious Disease"/>
            <person name="Wu L."/>
            <person name="Ma J."/>
        </authorList>
    </citation>
    <scope>NUCLEOTIDE SEQUENCE [LARGE SCALE GENOMIC DNA]</scope>
    <source>
        <strain evidence="13">CCM 7941</strain>
    </source>
</reference>
<dbReference type="RefSeq" id="WP_376831029.1">
    <property type="nucleotide sequence ID" value="NZ_JBHLWR010000006.1"/>
</dbReference>
<dbReference type="SUPFAM" id="SSF110111">
    <property type="entry name" value="Ctag/Cox11"/>
    <property type="match status" value="1"/>
</dbReference>
<dbReference type="Gene3D" id="2.60.370.10">
    <property type="entry name" value="Ctag/Cox11"/>
    <property type="match status" value="1"/>
</dbReference>
<evidence type="ECO:0000256" key="8">
    <source>
        <dbReference type="ARBA" id="ARBA00023008"/>
    </source>
</evidence>
<name>A0ABV7LE91_9HYPH</name>
<evidence type="ECO:0000256" key="5">
    <source>
        <dbReference type="ARBA" id="ARBA00022692"/>
    </source>
</evidence>
<comment type="function">
    <text evidence="1 10">Exerts its effect at some terminal stage of cytochrome c oxidase synthesis, probably by being involved in the insertion of the copper B into subunit I.</text>
</comment>
<keyword evidence="5 10" id="KW-0812">Transmembrane</keyword>
<comment type="caution">
    <text evidence="12">The sequence shown here is derived from an EMBL/GenBank/DDBJ whole genome shotgun (WGS) entry which is preliminary data.</text>
</comment>
<keyword evidence="13" id="KW-1185">Reference proteome</keyword>
<evidence type="ECO:0000256" key="11">
    <source>
        <dbReference type="SAM" id="Phobius"/>
    </source>
</evidence>
<dbReference type="PIRSF" id="PIRSF005413">
    <property type="entry name" value="COX11"/>
    <property type="match status" value="1"/>
</dbReference>
<dbReference type="EMBL" id="JBHRUV010000030">
    <property type="protein sequence ID" value="MFC3266078.1"/>
    <property type="molecule type" value="Genomic_DNA"/>
</dbReference>
<evidence type="ECO:0000256" key="1">
    <source>
        <dbReference type="ARBA" id="ARBA00004007"/>
    </source>
</evidence>
<feature type="topological domain" description="Cytoplasmic" evidence="10">
    <location>
        <begin position="1"/>
        <end position="22"/>
    </location>
</feature>
<accession>A0ABV7LE91</accession>
<protein>
    <recommendedName>
        <fullName evidence="4 10">Cytochrome c oxidase assembly protein CtaG</fullName>
    </recommendedName>
</protein>
<dbReference type="Pfam" id="PF04442">
    <property type="entry name" value="CtaG_Cox11"/>
    <property type="match status" value="1"/>
</dbReference>
<dbReference type="HAMAP" id="MF_00155">
    <property type="entry name" value="CtaG"/>
    <property type="match status" value="1"/>
</dbReference>
<keyword evidence="8 10" id="KW-0186">Copper</keyword>
<evidence type="ECO:0000313" key="12">
    <source>
        <dbReference type="EMBL" id="MFC3266078.1"/>
    </source>
</evidence>
<feature type="topological domain" description="Periplasmic" evidence="10">
    <location>
        <begin position="46"/>
        <end position="210"/>
    </location>
</feature>
<evidence type="ECO:0000256" key="10">
    <source>
        <dbReference type="HAMAP-Rule" id="MF_00155"/>
    </source>
</evidence>
<dbReference type="PANTHER" id="PTHR21320">
    <property type="entry name" value="CYTOCHROME C OXIDASE ASSEMBLY PROTEIN COX11-RELATED"/>
    <property type="match status" value="1"/>
</dbReference>
<feature type="transmembrane region" description="Helical" evidence="11">
    <location>
        <begin position="28"/>
        <end position="49"/>
    </location>
</feature>
<dbReference type="PANTHER" id="PTHR21320:SF3">
    <property type="entry name" value="CYTOCHROME C OXIDASE ASSEMBLY PROTEIN COX11, MITOCHONDRIAL-RELATED"/>
    <property type="match status" value="1"/>
</dbReference>
<evidence type="ECO:0000313" key="13">
    <source>
        <dbReference type="Proteomes" id="UP001595536"/>
    </source>
</evidence>
<organism evidence="12 13">
    <name type="scientific">Camelimonas abortus</name>
    <dbReference type="NCBI Taxonomy" id="1017184"/>
    <lineage>
        <taxon>Bacteria</taxon>
        <taxon>Pseudomonadati</taxon>
        <taxon>Pseudomonadota</taxon>
        <taxon>Alphaproteobacteria</taxon>
        <taxon>Hyphomicrobiales</taxon>
        <taxon>Chelatococcaceae</taxon>
        <taxon>Camelimonas</taxon>
    </lineage>
</organism>
<evidence type="ECO:0000256" key="4">
    <source>
        <dbReference type="ARBA" id="ARBA00015384"/>
    </source>
</evidence>
<evidence type="ECO:0000256" key="7">
    <source>
        <dbReference type="ARBA" id="ARBA00022989"/>
    </source>
</evidence>
<comment type="subcellular location">
    <subcellularLocation>
        <location evidence="2 10">Cell inner membrane</location>
        <topology evidence="2 10">Single-pass type II membrane protein</topology>
        <orientation evidence="2 10">Periplasmic side</orientation>
    </subcellularLocation>
</comment>
<keyword evidence="7 10" id="KW-1133">Transmembrane helix</keyword>
<keyword evidence="10" id="KW-1003">Cell membrane</keyword>
<evidence type="ECO:0000256" key="3">
    <source>
        <dbReference type="ARBA" id="ARBA00009620"/>
    </source>
</evidence>
<keyword evidence="9 10" id="KW-0472">Membrane</keyword>
<gene>
    <name evidence="10" type="primary">ctaG</name>
    <name evidence="12" type="ORF">ACFOEX_06910</name>
</gene>
<proteinExistence type="inferred from homology"/>
<evidence type="ECO:0000256" key="2">
    <source>
        <dbReference type="ARBA" id="ARBA00004382"/>
    </source>
</evidence>
<comment type="similarity">
    <text evidence="3 10">Belongs to the COX11/CtaG family.</text>
</comment>
<dbReference type="InterPro" id="IPR023471">
    <property type="entry name" value="CtaG/Cox11_dom_sf"/>
</dbReference>
<evidence type="ECO:0000256" key="9">
    <source>
        <dbReference type="ARBA" id="ARBA00023136"/>
    </source>
</evidence>
<dbReference type="NCBIfam" id="NF003465">
    <property type="entry name" value="PRK05089.1"/>
    <property type="match status" value="1"/>
</dbReference>
<dbReference type="Proteomes" id="UP001595536">
    <property type="component" value="Unassembled WGS sequence"/>
</dbReference>
<dbReference type="InterPro" id="IPR007533">
    <property type="entry name" value="Cyt_c_oxidase_assmbl_CtaG"/>
</dbReference>